<evidence type="ECO:0000313" key="1">
    <source>
        <dbReference type="EMBL" id="DAD81220.1"/>
    </source>
</evidence>
<sequence>MKSQLFYHYDILKSHGICTIFLLKSGLDCSYALSQNRIAH</sequence>
<organism evidence="1">
    <name type="scientific">Phage sp. ctrsQ3</name>
    <dbReference type="NCBI Taxonomy" id="2826752"/>
    <lineage>
        <taxon>Viruses</taxon>
    </lineage>
</organism>
<protein>
    <submittedName>
        <fullName evidence="1">Uncharacterized protein</fullName>
    </submittedName>
</protein>
<reference evidence="1" key="1">
    <citation type="journal article" date="2021" name="Proc. Natl. Acad. Sci. U.S.A.">
        <title>A Catalog of Tens of Thousands of Viruses from Human Metagenomes Reveals Hidden Associations with Chronic Diseases.</title>
        <authorList>
            <person name="Tisza M.J."/>
            <person name="Buck C.B."/>
        </authorList>
    </citation>
    <scope>NUCLEOTIDE SEQUENCE</scope>
    <source>
        <strain evidence="1">CtrsQ3</strain>
    </source>
</reference>
<accession>A0A8S5MG93</accession>
<proteinExistence type="predicted"/>
<name>A0A8S5MG93_9VIRU</name>
<dbReference type="EMBL" id="BK014897">
    <property type="protein sequence ID" value="DAD81220.1"/>
    <property type="molecule type" value="Genomic_DNA"/>
</dbReference>